<evidence type="ECO:0000313" key="3">
    <source>
        <dbReference type="Proteomes" id="UP000198788"/>
    </source>
</evidence>
<sequence length="344" mass="37824">MTNRRSANHPSRTFGRTARPCRHRAISGHWRCGKNRTFRAGPAEGPLPNRCGLSRYEGTLNSVVERVVEIPRDQNSRRRTAGPDSEPLHLRCGHRPPFPCCDSANARALTPVEAWGGLAGVPRRDGAHGADMLVVRGQVPFQLASGRCSDGYCKDRPRETAPSEVQRLATRCKRSCLLRPYLALCFVEMAGRSVVRCPAPVGSSGHARVRRRRCASTGRCHGGGNRTFRSRLAGRIASDPLTGRGAWKCDIMGRASAAKATTRMGDPRLVLDLFDPITSHRWWGVILTEKASGFSQPAKRAFPIARLSIALSKKWSFCRVVLTAAEVHRKMAENNSGDTKLILS</sequence>
<dbReference type="Proteomes" id="UP000198788">
    <property type="component" value="Unassembled WGS sequence"/>
</dbReference>
<gene>
    <name evidence="2" type="ORF">SAMN05192570_0260</name>
</gene>
<protein>
    <submittedName>
        <fullName evidence="2">Uncharacterized protein</fullName>
    </submittedName>
</protein>
<organism evidence="2 3">
    <name type="scientific">Brevundimonas viscosa</name>
    <dbReference type="NCBI Taxonomy" id="871741"/>
    <lineage>
        <taxon>Bacteria</taxon>
        <taxon>Pseudomonadati</taxon>
        <taxon>Pseudomonadota</taxon>
        <taxon>Alphaproteobacteria</taxon>
        <taxon>Caulobacterales</taxon>
        <taxon>Caulobacteraceae</taxon>
        <taxon>Brevundimonas</taxon>
    </lineage>
</organism>
<feature type="region of interest" description="Disordered" evidence="1">
    <location>
        <begin position="1"/>
        <end position="20"/>
    </location>
</feature>
<evidence type="ECO:0000313" key="2">
    <source>
        <dbReference type="EMBL" id="SFS91475.1"/>
    </source>
</evidence>
<keyword evidence="3" id="KW-1185">Reference proteome</keyword>
<accession>A0A1I6TQJ5</accession>
<reference evidence="3" key="1">
    <citation type="submission" date="2016-10" db="EMBL/GenBank/DDBJ databases">
        <authorList>
            <person name="Varghese N."/>
            <person name="Submissions S."/>
        </authorList>
    </citation>
    <scope>NUCLEOTIDE SEQUENCE [LARGE SCALE GENOMIC DNA]</scope>
    <source>
        <strain evidence="3">CGMCC 1.10683</strain>
    </source>
</reference>
<proteinExistence type="predicted"/>
<name>A0A1I6TQJ5_9CAUL</name>
<dbReference type="AlphaFoldDB" id="A0A1I6TQJ5"/>
<dbReference type="EMBL" id="FOZV01000016">
    <property type="protein sequence ID" value="SFS91475.1"/>
    <property type="molecule type" value="Genomic_DNA"/>
</dbReference>
<feature type="compositionally biased region" description="Polar residues" evidence="1">
    <location>
        <begin position="1"/>
        <end position="11"/>
    </location>
</feature>
<evidence type="ECO:0000256" key="1">
    <source>
        <dbReference type="SAM" id="MobiDB-lite"/>
    </source>
</evidence>